<evidence type="ECO:0000313" key="1">
    <source>
        <dbReference type="EMBL" id="KAJ8635682.1"/>
    </source>
</evidence>
<name>A0ACC2LQI7_PERAE</name>
<dbReference type="Proteomes" id="UP001234297">
    <property type="component" value="Chromosome 3"/>
</dbReference>
<protein>
    <submittedName>
        <fullName evidence="1">Uncharacterized protein</fullName>
    </submittedName>
</protein>
<organism evidence="1 2">
    <name type="scientific">Persea americana</name>
    <name type="common">Avocado</name>
    <dbReference type="NCBI Taxonomy" id="3435"/>
    <lineage>
        <taxon>Eukaryota</taxon>
        <taxon>Viridiplantae</taxon>
        <taxon>Streptophyta</taxon>
        <taxon>Embryophyta</taxon>
        <taxon>Tracheophyta</taxon>
        <taxon>Spermatophyta</taxon>
        <taxon>Magnoliopsida</taxon>
        <taxon>Magnoliidae</taxon>
        <taxon>Laurales</taxon>
        <taxon>Lauraceae</taxon>
        <taxon>Persea</taxon>
    </lineage>
</organism>
<sequence>MYRVYGVEGFIYRKTVVETTKIGEFSSVDVPTFGHQSRKGQRLYFKRVPRCQPLRQSNQNACRMFVLRMWSRREANTAYCFSHIEIINMVFT</sequence>
<reference evidence="1 2" key="1">
    <citation type="journal article" date="2022" name="Hortic Res">
        <title>A haplotype resolved chromosomal level avocado genome allows analysis of novel avocado genes.</title>
        <authorList>
            <person name="Nath O."/>
            <person name="Fletcher S.J."/>
            <person name="Hayward A."/>
            <person name="Shaw L.M."/>
            <person name="Masouleh A.K."/>
            <person name="Furtado A."/>
            <person name="Henry R.J."/>
            <person name="Mitter N."/>
        </authorList>
    </citation>
    <scope>NUCLEOTIDE SEQUENCE [LARGE SCALE GENOMIC DNA]</scope>
    <source>
        <strain evidence="2">cv. Hass</strain>
    </source>
</reference>
<gene>
    <name evidence="1" type="ORF">MRB53_009949</name>
</gene>
<dbReference type="EMBL" id="CM056811">
    <property type="protein sequence ID" value="KAJ8635682.1"/>
    <property type="molecule type" value="Genomic_DNA"/>
</dbReference>
<evidence type="ECO:0000313" key="2">
    <source>
        <dbReference type="Proteomes" id="UP001234297"/>
    </source>
</evidence>
<proteinExistence type="predicted"/>
<comment type="caution">
    <text evidence="1">The sequence shown here is derived from an EMBL/GenBank/DDBJ whole genome shotgun (WGS) entry which is preliminary data.</text>
</comment>
<keyword evidence="2" id="KW-1185">Reference proteome</keyword>
<accession>A0ACC2LQI7</accession>